<sequence>MNIKKIAGGLLFLSIAGSAMAEQAYPPETQFVSHKTRAEVIEELKQARANGEIINNDVYPAEVAHKSTVSRQAVVEELKQARQHGGADINGGA</sequence>
<gene>
    <name evidence="2" type="ORF">F506_01475</name>
</gene>
<evidence type="ECO:0000256" key="1">
    <source>
        <dbReference type="SAM" id="SignalP"/>
    </source>
</evidence>
<dbReference type="InterPro" id="IPR025421">
    <property type="entry name" value="DUF4148"/>
</dbReference>
<accession>A0ABN4HTS2</accession>
<feature type="chain" id="PRO_5047395300" description="DUF4148 domain-containing protein" evidence="1">
    <location>
        <begin position="22"/>
        <end position="93"/>
    </location>
</feature>
<keyword evidence="3" id="KW-1185">Reference proteome</keyword>
<dbReference type="Pfam" id="PF13663">
    <property type="entry name" value="DUF4148"/>
    <property type="match status" value="1"/>
</dbReference>
<dbReference type="EMBL" id="CP011409">
    <property type="protein sequence ID" value="AKZ61517.1"/>
    <property type="molecule type" value="Genomic_DNA"/>
</dbReference>
<feature type="signal peptide" evidence="1">
    <location>
        <begin position="1"/>
        <end position="21"/>
    </location>
</feature>
<dbReference type="RefSeq" id="WP_053195021.1">
    <property type="nucleotide sequence ID" value="NZ_CP011409.1"/>
</dbReference>
<evidence type="ECO:0000313" key="3">
    <source>
        <dbReference type="Proteomes" id="UP000063429"/>
    </source>
</evidence>
<keyword evidence="1" id="KW-0732">Signal</keyword>
<evidence type="ECO:0000313" key="2">
    <source>
        <dbReference type="EMBL" id="AKZ61517.1"/>
    </source>
</evidence>
<organism evidence="2 3">
    <name type="scientific">Herbaspirillum hiltneri N3</name>
    <dbReference type="NCBI Taxonomy" id="1262470"/>
    <lineage>
        <taxon>Bacteria</taxon>
        <taxon>Pseudomonadati</taxon>
        <taxon>Pseudomonadota</taxon>
        <taxon>Betaproteobacteria</taxon>
        <taxon>Burkholderiales</taxon>
        <taxon>Oxalobacteraceae</taxon>
        <taxon>Herbaspirillum</taxon>
    </lineage>
</organism>
<evidence type="ECO:0008006" key="4">
    <source>
        <dbReference type="Google" id="ProtNLM"/>
    </source>
</evidence>
<dbReference type="Proteomes" id="UP000063429">
    <property type="component" value="Chromosome"/>
</dbReference>
<name>A0ABN4HTS2_9BURK</name>
<protein>
    <recommendedName>
        <fullName evidence="4">DUF4148 domain-containing protein</fullName>
    </recommendedName>
</protein>
<proteinExistence type="predicted"/>
<reference evidence="3" key="1">
    <citation type="journal article" date="2015" name="Genome Announc.">
        <title>Complete Genome Sequence of Herbaspirillum hiltneri N3 (DSM 17495), Isolated from Surface-Sterilized Wheat Roots.</title>
        <authorList>
            <person name="Guizelini D."/>
            <person name="Saizaki P.M."/>
            <person name="Coimbra N.A."/>
            <person name="Weiss V.A."/>
            <person name="Faoro H."/>
            <person name="Sfeir M.Z."/>
            <person name="Baura V.A."/>
            <person name="Monteiro R.A."/>
            <person name="Chubatsu L.S."/>
            <person name="Souza E.M."/>
            <person name="Cruz L.M."/>
            <person name="Pedrosa F.O."/>
            <person name="Raittz R.T."/>
            <person name="Marchaukoski J.N."/>
            <person name="Steffens M.B."/>
        </authorList>
    </citation>
    <scope>NUCLEOTIDE SEQUENCE [LARGE SCALE GENOMIC DNA]</scope>
    <source>
        <strain evidence="3">N3</strain>
    </source>
</reference>